<reference evidence="3" key="1">
    <citation type="submission" date="2021-02" db="EMBL/GenBank/DDBJ databases">
        <authorList>
            <person name="Dougan E. K."/>
            <person name="Rhodes N."/>
            <person name="Thang M."/>
            <person name="Chan C."/>
        </authorList>
    </citation>
    <scope>NUCLEOTIDE SEQUENCE</scope>
</reference>
<dbReference type="Proteomes" id="UP000626109">
    <property type="component" value="Unassembled WGS sequence"/>
</dbReference>
<dbReference type="EMBL" id="CAJNNW010025892">
    <property type="protein sequence ID" value="CAE8680772.1"/>
    <property type="molecule type" value="Genomic_DNA"/>
</dbReference>
<protein>
    <submittedName>
        <fullName evidence="3">Uncharacterized protein</fullName>
    </submittedName>
</protein>
<feature type="compositionally biased region" description="Basic residues" evidence="2">
    <location>
        <begin position="406"/>
        <end position="420"/>
    </location>
</feature>
<feature type="compositionally biased region" description="Acidic residues" evidence="2">
    <location>
        <begin position="425"/>
        <end position="437"/>
    </location>
</feature>
<feature type="region of interest" description="Disordered" evidence="2">
    <location>
        <begin position="556"/>
        <end position="578"/>
    </location>
</feature>
<accession>A0A813JL39</accession>
<name>A0A813JL39_POLGL</name>
<proteinExistence type="predicted"/>
<sequence length="1018" mass="112320">MHFTIVRGGEQEGAIFASSLRTMPGELQMVRQHAFRVTFDNPMSRESGLRDARIDLRALGLWGPVVVFLGKTDFSPLLLARVLSVEPSHDGCGEVARYRALREWPDEHLVGSMGLFSRLQAQNFDHAQHVAIASLADPRGPCLRQALRFCAATSMCILDFLWALAFVLPHWVGFDYKGKSLFEHTASETHVAWSNLLEDDAWASAWYFSYPPSARTLFDIAPFAHSFNGSSKRCIQASIEGLQTTDRSFSASSLPACQSDFQKNEMALPPLTEARLQALPLTIFVEFFQEAATWVRECTRLLVFDNKIGPPRRVDNFGHPAWSYRVQTILVEHASRGLLAEWGLVQSSLGRGAGTPNMATSLVNLHGVASATPPSCKEAKKLEKEIRALQGEGSDDEDSGGYGGKGKGKSKGYGKGKGKRSRYEEAEEDDGWPEDDQESRLNFGATSPAQCSWQGQAHPGWQGSQMPKGVFRSESESYICGGICVHLDPFFQEYLAQQQLHLPHFKIRIVKADADSAEDEQKPSKAESWAAATSAEAAELGSGEAFQLSSRASIIPEPNVSAPSEPNMARRRSQKNPKSAKIQNALLAYIAGQEHCLQCNGDQRVSKKIIQHRHGGASAQPTFQLSSDAQPSAKTQAKEPAVTEGKEIDIPPEEPAVPEVKAKEPAGLFLYSKKVARKLAFWAGLDPKVCQRPKAGHGGITRYAQWLSEMKLQATSARYHQQAELDVTREAIVAHSGELTEFKRHSTTVVQQLQAQVSELKRMMSEMVAEMRVLGRQHAEIHASYLREDSERGPSKSLGASGAPEVADLHGAIQASQEHTLSKFGEVDHAMSILHANHSVVHKELLDTKKDWTRGQDLLGQAIQTLSQDFADFQKHSTNVTNKVQSDMYHVEERSRDERDRLNKAEVQIAAIHQTVQASANELVLLRSEQVEGMPATSLVSRHPSPCNARHDATLVASGSGAFLSPLLQQASQNSQQQQSAQLQQQKLQYEQQLQQKLINQQLIRPVRSPAPAGSRGW</sequence>
<feature type="region of interest" description="Disordered" evidence="2">
    <location>
        <begin position="388"/>
        <end position="468"/>
    </location>
</feature>
<evidence type="ECO:0000256" key="1">
    <source>
        <dbReference type="SAM" id="Coils"/>
    </source>
</evidence>
<organism evidence="3 4">
    <name type="scientific">Polarella glacialis</name>
    <name type="common">Dinoflagellate</name>
    <dbReference type="NCBI Taxonomy" id="89957"/>
    <lineage>
        <taxon>Eukaryota</taxon>
        <taxon>Sar</taxon>
        <taxon>Alveolata</taxon>
        <taxon>Dinophyceae</taxon>
        <taxon>Suessiales</taxon>
        <taxon>Suessiaceae</taxon>
        <taxon>Polarella</taxon>
    </lineage>
</organism>
<comment type="caution">
    <text evidence="3">The sequence shown here is derived from an EMBL/GenBank/DDBJ whole genome shotgun (WGS) entry which is preliminary data.</text>
</comment>
<feature type="compositionally biased region" description="Polar residues" evidence="2">
    <location>
        <begin position="444"/>
        <end position="455"/>
    </location>
</feature>
<evidence type="ECO:0000313" key="4">
    <source>
        <dbReference type="Proteomes" id="UP000626109"/>
    </source>
</evidence>
<feature type="coiled-coil region" evidence="1">
    <location>
        <begin position="973"/>
        <end position="1000"/>
    </location>
</feature>
<gene>
    <name evidence="3" type="ORF">PGLA2088_LOCUS22102</name>
</gene>
<evidence type="ECO:0000256" key="2">
    <source>
        <dbReference type="SAM" id="MobiDB-lite"/>
    </source>
</evidence>
<keyword evidence="1" id="KW-0175">Coiled coil</keyword>
<evidence type="ECO:0000313" key="3">
    <source>
        <dbReference type="EMBL" id="CAE8680772.1"/>
    </source>
</evidence>
<dbReference type="AlphaFoldDB" id="A0A813JL39"/>